<dbReference type="InterPro" id="IPR012341">
    <property type="entry name" value="6hp_glycosidase-like_sf"/>
</dbReference>
<feature type="active site" evidence="8">
    <location>
        <position position="435"/>
    </location>
</feature>
<dbReference type="AlphaFoldDB" id="A0AA36BC34"/>
<feature type="compositionally biased region" description="Basic residues" evidence="10">
    <location>
        <begin position="1"/>
        <end position="14"/>
    </location>
</feature>
<evidence type="ECO:0000259" key="11">
    <source>
        <dbReference type="Pfam" id="PF00759"/>
    </source>
</evidence>
<evidence type="ECO:0000256" key="10">
    <source>
        <dbReference type="SAM" id="MobiDB-lite"/>
    </source>
</evidence>
<dbReference type="EC" id="3.2.1.4" evidence="9"/>
<evidence type="ECO:0000256" key="1">
    <source>
        <dbReference type="ARBA" id="ARBA00000966"/>
    </source>
</evidence>
<proteinExistence type="inferred from homology"/>
<dbReference type="PANTHER" id="PTHR22298">
    <property type="entry name" value="ENDO-1,4-BETA-GLUCANASE"/>
    <property type="match status" value="1"/>
</dbReference>
<dbReference type="EMBL" id="OX597825">
    <property type="protein sequence ID" value="CAI9731379.1"/>
    <property type="molecule type" value="Genomic_DNA"/>
</dbReference>
<organism evidence="12 13">
    <name type="scientific">Octopus vulgaris</name>
    <name type="common">Common octopus</name>
    <dbReference type="NCBI Taxonomy" id="6645"/>
    <lineage>
        <taxon>Eukaryota</taxon>
        <taxon>Metazoa</taxon>
        <taxon>Spiralia</taxon>
        <taxon>Lophotrochozoa</taxon>
        <taxon>Mollusca</taxon>
        <taxon>Cephalopoda</taxon>
        <taxon>Coleoidea</taxon>
        <taxon>Octopodiformes</taxon>
        <taxon>Octopoda</taxon>
        <taxon>Incirrata</taxon>
        <taxon>Octopodidae</taxon>
        <taxon>Octopus</taxon>
    </lineage>
</organism>
<keyword evidence="13" id="KW-1185">Reference proteome</keyword>
<sequence length="457" mass="52036">MKRPIWKTNRHSKQNKTIEHTTPLTQKPTRTTTNVPRRPTTLSPGLKLKYNYQEILLKSMLFYEAQRSGYLPHNRRIRWRGHSALNDRSEFGEDLTGGWYDAGDHVKFGFTMASATTILLWGLVEFREAYEKTGLIKDMLDCVGNPYIDHSYWTRAEDMTMERPAFKVTKENPGSDVVAETAAALAAGAMVFNRTDRLYSTQLLQHAIQLFEFADEYRKKYSDSVPIVREFYPSSGYQDELTWAAIWLYRATGMKKYLHYAERNYRGGWVWSFSWDEKEIGSMVLLYNLTRKAKYKRDLTQILQDWLPGGTLPYTPKGLVYRSSWGVLRYAGNMAFIALLAAESGLNSTVYRYWALQQIHYILGDGGRSYVVGAGHNPPTRPHHAGSSCKVSGPCSWDDFESKGANPIVLYGAVVGGPNINDSYTDDRSDFIHNEVTCDYNAGFHSAVSGVFYLASL</sequence>
<keyword evidence="4 9" id="KW-0136">Cellulose degradation</keyword>
<dbReference type="SUPFAM" id="SSF48208">
    <property type="entry name" value="Six-hairpin glycosidases"/>
    <property type="match status" value="1"/>
</dbReference>
<evidence type="ECO:0000256" key="9">
    <source>
        <dbReference type="RuleBase" id="RU361166"/>
    </source>
</evidence>
<evidence type="ECO:0000313" key="12">
    <source>
        <dbReference type="EMBL" id="CAI9731379.1"/>
    </source>
</evidence>
<evidence type="ECO:0000256" key="2">
    <source>
        <dbReference type="ARBA" id="ARBA00007072"/>
    </source>
</evidence>
<dbReference type="InterPro" id="IPR008928">
    <property type="entry name" value="6-hairpin_glycosidase_sf"/>
</dbReference>
<dbReference type="GO" id="GO:0030245">
    <property type="term" value="P:cellulose catabolic process"/>
    <property type="evidence" value="ECO:0007669"/>
    <property type="project" value="UniProtKB-KW"/>
</dbReference>
<comment type="similarity">
    <text evidence="2 8 9">Belongs to the glycosyl hydrolase 9 (cellulase E) family.</text>
</comment>
<evidence type="ECO:0000256" key="8">
    <source>
        <dbReference type="PROSITE-ProRule" id="PRU10060"/>
    </source>
</evidence>
<feature type="region of interest" description="Disordered" evidence="10">
    <location>
        <begin position="1"/>
        <end position="40"/>
    </location>
</feature>
<dbReference type="GO" id="GO:0008810">
    <property type="term" value="F:cellulase activity"/>
    <property type="evidence" value="ECO:0007669"/>
    <property type="project" value="UniProtKB-EC"/>
</dbReference>
<dbReference type="Proteomes" id="UP001162480">
    <property type="component" value="Chromosome 12"/>
</dbReference>
<comment type="catalytic activity">
    <reaction evidence="1 9">
        <text>Endohydrolysis of (1-&gt;4)-beta-D-glucosidic linkages in cellulose, lichenin and cereal beta-D-glucans.</text>
        <dbReference type="EC" id="3.2.1.4"/>
    </reaction>
</comment>
<evidence type="ECO:0000256" key="7">
    <source>
        <dbReference type="ARBA" id="ARBA00023326"/>
    </source>
</evidence>
<feature type="domain" description="Glycoside hydrolase family 9" evidence="11">
    <location>
        <begin position="52"/>
        <end position="447"/>
    </location>
</feature>
<dbReference type="PROSITE" id="PS00698">
    <property type="entry name" value="GH9_3"/>
    <property type="match status" value="1"/>
</dbReference>
<reference evidence="12" key="1">
    <citation type="submission" date="2023-08" db="EMBL/GenBank/DDBJ databases">
        <authorList>
            <person name="Alioto T."/>
            <person name="Alioto T."/>
            <person name="Gomez Garrido J."/>
        </authorList>
    </citation>
    <scope>NUCLEOTIDE SEQUENCE</scope>
</reference>
<keyword evidence="5 8" id="KW-0119">Carbohydrate metabolism</keyword>
<protein>
    <recommendedName>
        <fullName evidence="9">Endoglucanase</fullName>
        <ecNumber evidence="9">3.2.1.4</ecNumber>
    </recommendedName>
</protein>
<evidence type="ECO:0000256" key="5">
    <source>
        <dbReference type="ARBA" id="ARBA00023277"/>
    </source>
</evidence>
<evidence type="ECO:0000256" key="4">
    <source>
        <dbReference type="ARBA" id="ARBA00023001"/>
    </source>
</evidence>
<dbReference type="InterPro" id="IPR001701">
    <property type="entry name" value="Glyco_hydro_9"/>
</dbReference>
<evidence type="ECO:0000313" key="13">
    <source>
        <dbReference type="Proteomes" id="UP001162480"/>
    </source>
</evidence>
<dbReference type="Pfam" id="PF00759">
    <property type="entry name" value="Glyco_hydro_9"/>
    <property type="match status" value="1"/>
</dbReference>
<name>A0AA36BC34_OCTVU</name>
<dbReference type="InterPro" id="IPR033126">
    <property type="entry name" value="Glyco_hydro_9_Asp/Glu_AS"/>
</dbReference>
<gene>
    <name evidence="12" type="ORF">OCTVUL_1B007086</name>
</gene>
<keyword evidence="3 8" id="KW-0378">Hydrolase</keyword>
<keyword evidence="7 8" id="KW-0624">Polysaccharide degradation</keyword>
<keyword evidence="6 8" id="KW-0326">Glycosidase</keyword>
<dbReference type="Gene3D" id="1.50.10.10">
    <property type="match status" value="1"/>
</dbReference>
<evidence type="ECO:0000256" key="3">
    <source>
        <dbReference type="ARBA" id="ARBA00022801"/>
    </source>
</evidence>
<evidence type="ECO:0000256" key="6">
    <source>
        <dbReference type="ARBA" id="ARBA00023295"/>
    </source>
</evidence>
<feature type="active site" evidence="8">
    <location>
        <position position="426"/>
    </location>
</feature>
<feature type="compositionally biased region" description="Low complexity" evidence="10">
    <location>
        <begin position="21"/>
        <end position="40"/>
    </location>
</feature>
<accession>A0AA36BC34</accession>